<evidence type="ECO:0000313" key="13">
    <source>
        <dbReference type="EMBL" id="ABU59937.1"/>
    </source>
</evidence>
<feature type="binding site" evidence="11">
    <location>
        <position position="117"/>
    </location>
    <ligand>
        <name>Zn(2+)</name>
        <dbReference type="ChEBI" id="CHEBI:29105"/>
    </ligand>
</feature>
<dbReference type="Proteomes" id="UP000000263">
    <property type="component" value="Chromosome"/>
</dbReference>
<keyword evidence="14" id="KW-1185">Reference proteome</keyword>
<gene>
    <name evidence="13" type="ordered locus">Rcas_3901</name>
</gene>
<keyword evidence="4" id="KW-0963">Cytoplasm</keyword>
<proteinExistence type="inferred from homology"/>
<reference evidence="13 14" key="1">
    <citation type="submission" date="2007-08" db="EMBL/GenBank/DDBJ databases">
        <title>Complete sequence of Roseiflexus castenholzii DSM 13941.</title>
        <authorList>
            <consortium name="US DOE Joint Genome Institute"/>
            <person name="Copeland A."/>
            <person name="Lucas S."/>
            <person name="Lapidus A."/>
            <person name="Barry K."/>
            <person name="Glavina del Rio T."/>
            <person name="Dalin E."/>
            <person name="Tice H."/>
            <person name="Pitluck S."/>
            <person name="Thompson L.S."/>
            <person name="Brettin T."/>
            <person name="Bruce D."/>
            <person name="Detter J.C."/>
            <person name="Han C."/>
            <person name="Tapia R."/>
            <person name="Schmutz J."/>
            <person name="Larimer F."/>
            <person name="Land M."/>
            <person name="Hauser L."/>
            <person name="Kyrpides N."/>
            <person name="Mikhailova N."/>
            <person name="Bryant D.A."/>
            <person name="Hanada S."/>
            <person name="Tsukatani Y."/>
            <person name="Richardson P."/>
        </authorList>
    </citation>
    <scope>NUCLEOTIDE SEQUENCE [LARGE SCALE GENOMIC DNA]</scope>
    <source>
        <strain evidence="14">DSM 13941 / HLO8</strain>
    </source>
</reference>
<dbReference type="GO" id="GO:0045892">
    <property type="term" value="P:negative regulation of DNA-templated transcription"/>
    <property type="evidence" value="ECO:0007669"/>
    <property type="project" value="TreeGrafter"/>
</dbReference>
<dbReference type="SUPFAM" id="SSF46785">
    <property type="entry name" value="Winged helix' DNA-binding domain"/>
    <property type="match status" value="1"/>
</dbReference>
<dbReference type="Pfam" id="PF01475">
    <property type="entry name" value="FUR"/>
    <property type="match status" value="1"/>
</dbReference>
<keyword evidence="6 11" id="KW-0479">Metal-binding</keyword>
<keyword evidence="12" id="KW-0408">Iron</keyword>
<evidence type="ECO:0000313" key="14">
    <source>
        <dbReference type="Proteomes" id="UP000000263"/>
    </source>
</evidence>
<feature type="binding site" evidence="12">
    <location>
        <position position="108"/>
    </location>
    <ligand>
        <name>Fe cation</name>
        <dbReference type="ChEBI" id="CHEBI:24875"/>
    </ligand>
</feature>
<dbReference type="AlphaFoldDB" id="A7NQU1"/>
<dbReference type="Gene3D" id="3.30.1490.190">
    <property type="match status" value="1"/>
</dbReference>
<evidence type="ECO:0000256" key="12">
    <source>
        <dbReference type="PIRSR" id="PIRSR602481-2"/>
    </source>
</evidence>
<dbReference type="InterPro" id="IPR043135">
    <property type="entry name" value="Fur_C"/>
</dbReference>
<feature type="binding site" evidence="11">
    <location>
        <position position="154"/>
    </location>
    <ligand>
        <name>Zn(2+)</name>
        <dbReference type="ChEBI" id="CHEBI:29105"/>
    </ligand>
</feature>
<evidence type="ECO:0000256" key="9">
    <source>
        <dbReference type="ARBA" id="ARBA00023125"/>
    </source>
</evidence>
<sequence length="168" mass="18599">MRTQIVPRRSDNSIVTVSAVDWERLVLAACRAEHIRLTKPRRAIIAWIAGQQTLFSTEALATAVAALPEHVGRATAYRMVEQLRETGWLSPIRTERGSYAYARTLPGHHHHAICLRCGATLIIEGCAALETLYALLETHGFAVQSHFLELTGRCRRCRVADEGRASGA</sequence>
<dbReference type="eggNOG" id="COG0735">
    <property type="taxonomic scope" value="Bacteria"/>
</dbReference>
<dbReference type="GO" id="GO:0008270">
    <property type="term" value="F:zinc ion binding"/>
    <property type="evidence" value="ECO:0007669"/>
    <property type="project" value="TreeGrafter"/>
</dbReference>
<organism evidence="13 14">
    <name type="scientific">Roseiflexus castenholzii (strain DSM 13941 / HLO8)</name>
    <dbReference type="NCBI Taxonomy" id="383372"/>
    <lineage>
        <taxon>Bacteria</taxon>
        <taxon>Bacillati</taxon>
        <taxon>Chloroflexota</taxon>
        <taxon>Chloroflexia</taxon>
        <taxon>Chloroflexales</taxon>
        <taxon>Roseiflexineae</taxon>
        <taxon>Roseiflexaceae</taxon>
        <taxon>Roseiflexus</taxon>
    </lineage>
</organism>
<keyword evidence="10" id="KW-0804">Transcription</keyword>
<evidence type="ECO:0000256" key="10">
    <source>
        <dbReference type="ARBA" id="ARBA00023163"/>
    </source>
</evidence>
<evidence type="ECO:0000256" key="1">
    <source>
        <dbReference type="ARBA" id="ARBA00004496"/>
    </source>
</evidence>
<dbReference type="OrthoDB" id="8659436at2"/>
<feature type="binding site" evidence="11">
    <location>
        <position position="157"/>
    </location>
    <ligand>
        <name>Zn(2+)</name>
        <dbReference type="ChEBI" id="CHEBI:29105"/>
    </ligand>
</feature>
<dbReference type="EMBL" id="CP000804">
    <property type="protein sequence ID" value="ABU59937.1"/>
    <property type="molecule type" value="Genomic_DNA"/>
</dbReference>
<feature type="binding site" evidence="11">
    <location>
        <position position="114"/>
    </location>
    <ligand>
        <name>Zn(2+)</name>
        <dbReference type="ChEBI" id="CHEBI:29105"/>
    </ligand>
</feature>
<dbReference type="STRING" id="383372.Rcas_3901"/>
<accession>A7NQU1</accession>
<evidence type="ECO:0000256" key="2">
    <source>
        <dbReference type="ARBA" id="ARBA00007957"/>
    </source>
</evidence>
<comment type="cofactor">
    <cofactor evidence="11">
        <name>Zn(2+)</name>
        <dbReference type="ChEBI" id="CHEBI:29105"/>
    </cofactor>
    <text evidence="11">Binds 1 zinc ion per subunit.</text>
</comment>
<keyword evidence="8" id="KW-0805">Transcription regulation</keyword>
<comment type="cofactor">
    <cofactor evidence="12">
        <name>Mn(2+)</name>
        <dbReference type="ChEBI" id="CHEBI:29035"/>
    </cofactor>
    <cofactor evidence="12">
        <name>Fe(2+)</name>
        <dbReference type="ChEBI" id="CHEBI:29033"/>
    </cofactor>
    <text evidence="12">Binds 1 Mn(2+) or Fe(2+) ion per subunit.</text>
</comment>
<dbReference type="PANTHER" id="PTHR33202:SF2">
    <property type="entry name" value="FERRIC UPTAKE REGULATION PROTEIN"/>
    <property type="match status" value="1"/>
</dbReference>
<dbReference type="InterPro" id="IPR002481">
    <property type="entry name" value="FUR"/>
</dbReference>
<keyword evidence="5" id="KW-0678">Repressor</keyword>
<dbReference type="GO" id="GO:0005829">
    <property type="term" value="C:cytosol"/>
    <property type="evidence" value="ECO:0007669"/>
    <property type="project" value="TreeGrafter"/>
</dbReference>
<dbReference type="InterPro" id="IPR036388">
    <property type="entry name" value="WH-like_DNA-bd_sf"/>
</dbReference>
<comment type="similarity">
    <text evidence="2">Belongs to the Fur family.</text>
</comment>
<evidence type="ECO:0000256" key="3">
    <source>
        <dbReference type="ARBA" id="ARBA00011738"/>
    </source>
</evidence>
<dbReference type="GO" id="GO:1900376">
    <property type="term" value="P:regulation of secondary metabolite biosynthetic process"/>
    <property type="evidence" value="ECO:0007669"/>
    <property type="project" value="TreeGrafter"/>
</dbReference>
<dbReference type="GO" id="GO:0003700">
    <property type="term" value="F:DNA-binding transcription factor activity"/>
    <property type="evidence" value="ECO:0007669"/>
    <property type="project" value="InterPro"/>
</dbReference>
<dbReference type="InterPro" id="IPR036390">
    <property type="entry name" value="WH_DNA-bd_sf"/>
</dbReference>
<feature type="binding site" evidence="12">
    <location>
        <position position="146"/>
    </location>
    <ligand>
        <name>Fe cation</name>
        <dbReference type="ChEBI" id="CHEBI:24875"/>
    </ligand>
</feature>
<evidence type="ECO:0000256" key="5">
    <source>
        <dbReference type="ARBA" id="ARBA00022491"/>
    </source>
</evidence>
<dbReference type="PANTHER" id="PTHR33202">
    <property type="entry name" value="ZINC UPTAKE REGULATION PROTEIN"/>
    <property type="match status" value="1"/>
</dbReference>
<name>A7NQU1_ROSCS</name>
<comment type="subunit">
    <text evidence="3">Homodimer.</text>
</comment>
<evidence type="ECO:0000256" key="7">
    <source>
        <dbReference type="ARBA" id="ARBA00022833"/>
    </source>
</evidence>
<dbReference type="HOGENOM" id="CLU_096072_5_0_0"/>
<keyword evidence="7 11" id="KW-0862">Zinc</keyword>
<protein>
    <submittedName>
        <fullName evidence="13">Ferric uptake regulator, Fur family</fullName>
    </submittedName>
</protein>
<evidence type="ECO:0000256" key="4">
    <source>
        <dbReference type="ARBA" id="ARBA00022490"/>
    </source>
</evidence>
<dbReference type="GO" id="GO:0000976">
    <property type="term" value="F:transcription cis-regulatory region binding"/>
    <property type="evidence" value="ECO:0007669"/>
    <property type="project" value="TreeGrafter"/>
</dbReference>
<dbReference type="KEGG" id="rca:Rcas_3901"/>
<evidence type="ECO:0000256" key="6">
    <source>
        <dbReference type="ARBA" id="ARBA00022723"/>
    </source>
</evidence>
<comment type="subcellular location">
    <subcellularLocation>
        <location evidence="1">Cytoplasm</location>
    </subcellularLocation>
</comment>
<evidence type="ECO:0000256" key="8">
    <source>
        <dbReference type="ARBA" id="ARBA00023015"/>
    </source>
</evidence>
<keyword evidence="9" id="KW-0238">DNA-binding</keyword>
<dbReference type="CDD" id="cd07153">
    <property type="entry name" value="Fur_like"/>
    <property type="match status" value="1"/>
</dbReference>
<evidence type="ECO:0000256" key="11">
    <source>
        <dbReference type="PIRSR" id="PIRSR602481-1"/>
    </source>
</evidence>
<dbReference type="Gene3D" id="1.10.10.10">
    <property type="entry name" value="Winged helix-like DNA-binding domain superfamily/Winged helix DNA-binding domain"/>
    <property type="match status" value="1"/>
</dbReference>